<dbReference type="Pfam" id="PF09339">
    <property type="entry name" value="HTH_IclR"/>
    <property type="match status" value="1"/>
</dbReference>
<dbReference type="InterPro" id="IPR036388">
    <property type="entry name" value="WH-like_DNA-bd_sf"/>
</dbReference>
<evidence type="ECO:0000259" key="7">
    <source>
        <dbReference type="PROSITE" id="PS51078"/>
    </source>
</evidence>
<dbReference type="PANTHER" id="PTHR30136">
    <property type="entry name" value="HELIX-TURN-HELIX TRANSCRIPTIONAL REGULATOR, ICLR FAMILY"/>
    <property type="match status" value="1"/>
</dbReference>
<dbReference type="InterPro" id="IPR036390">
    <property type="entry name" value="WH_DNA-bd_sf"/>
</dbReference>
<keyword evidence="3" id="KW-0804">Transcription</keyword>
<dbReference type="SUPFAM" id="SSF55781">
    <property type="entry name" value="GAF domain-like"/>
    <property type="match status" value="1"/>
</dbReference>
<dbReference type="Gene3D" id="1.10.10.10">
    <property type="entry name" value="Winged helix-like DNA-binding domain superfamily/Winged helix DNA-binding domain"/>
    <property type="match status" value="1"/>
</dbReference>
<dbReference type="PANTHER" id="PTHR30136:SF35">
    <property type="entry name" value="HTH-TYPE TRANSCRIPTIONAL REGULATOR RV1719"/>
    <property type="match status" value="1"/>
</dbReference>
<accession>A0A0M0KK92</accession>
<gene>
    <name evidence="8" type="ORF">AMD02_09120</name>
</gene>
<name>A0A0M0KK92_ALKHA</name>
<dbReference type="Pfam" id="PF01614">
    <property type="entry name" value="IclR_C"/>
    <property type="match status" value="1"/>
</dbReference>
<reference evidence="8" key="1">
    <citation type="submission" date="2015-08" db="EMBL/GenBank/DDBJ databases">
        <title>Complete DNA Sequence of Pseudomonas syringae pv. actinidiae, the Causal Agent of Kiwifruit Canker Disease.</title>
        <authorList>
            <person name="Rikkerink E.H.A."/>
            <person name="Fineran P.C."/>
        </authorList>
    </citation>
    <scope>NUCLEOTIDE SEQUENCE</scope>
    <source>
        <strain evidence="8">DSM 13666</strain>
    </source>
</reference>
<dbReference type="AlphaFoldDB" id="A0A0M0KK92"/>
<dbReference type="InterPro" id="IPR014757">
    <property type="entry name" value="Tscrpt_reg_IclR_C"/>
</dbReference>
<protein>
    <recommendedName>
        <fullName evidence="5">Glycerol operon regulatory protein</fullName>
    </recommendedName>
</protein>
<evidence type="ECO:0000256" key="5">
    <source>
        <dbReference type="ARBA" id="ARBA00070406"/>
    </source>
</evidence>
<sequence length="251" mass="28375">MVKSVDRALTIISLVSEHKQGLGVTDVAAKLSLTKSSAYKLLATLVEHGFIEQDEETKKYRLGYRYLELSATLLESIDIRRQARPFLEQLEATTNEVVHLVLYDQGEMIYIDKLEGTKTLRTHSKIGRRAPIHCTSVGKVIMAYLPEKVQISLIERYGLPPHTERTITDKETFMKELEKIRLEGYGYEMEENEPGITCIAAPIFDYQGAITAAVSISGPSIRLSKERLHELRPLIIAIGKKISQRLGYQDI</sequence>
<dbReference type="RefSeq" id="WP_053431093.1">
    <property type="nucleotide sequence ID" value="NZ_CP040441.1"/>
</dbReference>
<dbReference type="InterPro" id="IPR029016">
    <property type="entry name" value="GAF-like_dom_sf"/>
</dbReference>
<dbReference type="GO" id="GO:0003700">
    <property type="term" value="F:DNA-binding transcription factor activity"/>
    <property type="evidence" value="ECO:0007669"/>
    <property type="project" value="TreeGrafter"/>
</dbReference>
<dbReference type="PROSITE" id="PS51077">
    <property type="entry name" value="HTH_ICLR"/>
    <property type="match status" value="1"/>
</dbReference>
<dbReference type="GO" id="GO:0003677">
    <property type="term" value="F:DNA binding"/>
    <property type="evidence" value="ECO:0007669"/>
    <property type="project" value="UniProtKB-KW"/>
</dbReference>
<evidence type="ECO:0000259" key="6">
    <source>
        <dbReference type="PROSITE" id="PS51077"/>
    </source>
</evidence>
<comment type="caution">
    <text evidence="8">The sequence shown here is derived from an EMBL/GenBank/DDBJ whole genome shotgun (WGS) entry which is preliminary data.</text>
</comment>
<dbReference type="GeneID" id="87597689"/>
<keyword evidence="1" id="KW-0805">Transcription regulation</keyword>
<dbReference type="EMBL" id="LILD01000001">
    <property type="protein sequence ID" value="KOO39007.1"/>
    <property type="molecule type" value="Genomic_DNA"/>
</dbReference>
<dbReference type="PATRIC" id="fig|136160.3.peg.2176"/>
<keyword evidence="2" id="KW-0238">DNA-binding</keyword>
<dbReference type="SUPFAM" id="SSF46785">
    <property type="entry name" value="Winged helix' DNA-binding domain"/>
    <property type="match status" value="1"/>
</dbReference>
<evidence type="ECO:0000256" key="2">
    <source>
        <dbReference type="ARBA" id="ARBA00023125"/>
    </source>
</evidence>
<evidence type="ECO:0000256" key="4">
    <source>
        <dbReference type="ARBA" id="ARBA00058938"/>
    </source>
</evidence>
<evidence type="ECO:0000313" key="8">
    <source>
        <dbReference type="EMBL" id="KOO39007.1"/>
    </source>
</evidence>
<proteinExistence type="predicted"/>
<feature type="domain" description="HTH iclR-type" evidence="6">
    <location>
        <begin position="2"/>
        <end position="64"/>
    </location>
</feature>
<dbReference type="Gene3D" id="3.30.450.40">
    <property type="match status" value="1"/>
</dbReference>
<evidence type="ECO:0000256" key="3">
    <source>
        <dbReference type="ARBA" id="ARBA00023163"/>
    </source>
</evidence>
<dbReference type="SMART" id="SM00346">
    <property type="entry name" value="HTH_ICLR"/>
    <property type="match status" value="1"/>
</dbReference>
<comment type="function">
    <text evidence="4">May be an activator protein for the gylABX operon.</text>
</comment>
<dbReference type="InterPro" id="IPR050707">
    <property type="entry name" value="HTH_MetabolicPath_Reg"/>
</dbReference>
<evidence type="ECO:0000256" key="1">
    <source>
        <dbReference type="ARBA" id="ARBA00023015"/>
    </source>
</evidence>
<feature type="domain" description="IclR-ED" evidence="7">
    <location>
        <begin position="65"/>
        <end position="248"/>
    </location>
</feature>
<dbReference type="GO" id="GO:0045892">
    <property type="term" value="P:negative regulation of DNA-templated transcription"/>
    <property type="evidence" value="ECO:0007669"/>
    <property type="project" value="UniProtKB-ARBA"/>
</dbReference>
<dbReference type="FunFam" id="1.10.10.10:FF:000056">
    <property type="entry name" value="IclR family transcriptional regulator"/>
    <property type="match status" value="1"/>
</dbReference>
<organism evidence="8">
    <name type="scientific">Halalkalibacterium halodurans</name>
    <name type="common">Bacillus halodurans</name>
    <dbReference type="NCBI Taxonomy" id="86665"/>
    <lineage>
        <taxon>Bacteria</taxon>
        <taxon>Bacillati</taxon>
        <taxon>Bacillota</taxon>
        <taxon>Bacilli</taxon>
        <taxon>Bacillales</taxon>
        <taxon>Bacillaceae</taxon>
        <taxon>Halalkalibacterium (ex Joshi et al. 2022)</taxon>
    </lineage>
</organism>
<dbReference type="InterPro" id="IPR005471">
    <property type="entry name" value="Tscrpt_reg_IclR_N"/>
</dbReference>
<dbReference type="PROSITE" id="PS51078">
    <property type="entry name" value="ICLR_ED"/>
    <property type="match status" value="1"/>
</dbReference>